<evidence type="ECO:0000256" key="3">
    <source>
        <dbReference type="ARBA" id="ARBA00016337"/>
    </source>
</evidence>
<reference evidence="13" key="1">
    <citation type="submission" date="2016-11" db="EMBL/GenBank/DDBJ databases">
        <authorList>
            <person name="Varghese N."/>
            <person name="Submissions S."/>
        </authorList>
    </citation>
    <scope>NUCLEOTIDE SEQUENCE [LARGE SCALE GENOMIC DNA]</scope>
    <source>
        <strain evidence="13">DSM 19514</strain>
    </source>
</reference>
<evidence type="ECO:0000313" key="13">
    <source>
        <dbReference type="Proteomes" id="UP000184295"/>
    </source>
</evidence>
<dbReference type="GO" id="GO:0046872">
    <property type="term" value="F:metal ion binding"/>
    <property type="evidence" value="ECO:0007669"/>
    <property type="project" value="UniProtKB-KW"/>
</dbReference>
<dbReference type="EC" id="2.7.1.180" evidence="2"/>
<keyword evidence="4" id="KW-0285">Flavoprotein</keyword>
<evidence type="ECO:0000256" key="6">
    <source>
        <dbReference type="ARBA" id="ARBA00022723"/>
    </source>
</evidence>
<evidence type="ECO:0000256" key="10">
    <source>
        <dbReference type="ARBA" id="ARBA00048540"/>
    </source>
</evidence>
<feature type="coiled-coil region" evidence="11">
    <location>
        <begin position="28"/>
        <end position="55"/>
    </location>
</feature>
<comment type="catalytic activity">
    <reaction evidence="10">
        <text>L-threonyl-[protein] + FAD = FMN-L-threonyl-[protein] + AMP + H(+)</text>
        <dbReference type="Rhea" id="RHEA:36847"/>
        <dbReference type="Rhea" id="RHEA-COMP:11060"/>
        <dbReference type="Rhea" id="RHEA-COMP:11061"/>
        <dbReference type="ChEBI" id="CHEBI:15378"/>
        <dbReference type="ChEBI" id="CHEBI:30013"/>
        <dbReference type="ChEBI" id="CHEBI:57692"/>
        <dbReference type="ChEBI" id="CHEBI:74257"/>
        <dbReference type="ChEBI" id="CHEBI:456215"/>
        <dbReference type="EC" id="2.7.1.180"/>
    </reaction>
</comment>
<keyword evidence="8" id="KW-0460">Magnesium</keyword>
<keyword evidence="12" id="KW-0449">Lipoprotein</keyword>
<dbReference type="Gene3D" id="3.10.520.10">
    <property type="entry name" value="ApbE-like domains"/>
    <property type="match status" value="1"/>
</dbReference>
<dbReference type="EMBL" id="FQUL01000004">
    <property type="protein sequence ID" value="SHE39000.1"/>
    <property type="molecule type" value="Genomic_DNA"/>
</dbReference>
<dbReference type="GO" id="GO:0016740">
    <property type="term" value="F:transferase activity"/>
    <property type="evidence" value="ECO:0007669"/>
    <property type="project" value="UniProtKB-KW"/>
</dbReference>
<evidence type="ECO:0000256" key="2">
    <source>
        <dbReference type="ARBA" id="ARBA00011955"/>
    </source>
</evidence>
<dbReference type="PANTHER" id="PTHR30040:SF2">
    <property type="entry name" value="FAD:PROTEIN FMN TRANSFERASE"/>
    <property type="match status" value="1"/>
</dbReference>
<dbReference type="Pfam" id="PF02424">
    <property type="entry name" value="ApbE"/>
    <property type="match status" value="1"/>
</dbReference>
<dbReference type="STRING" id="1121881.SAMN02745225_00480"/>
<comment type="cofactor">
    <cofactor evidence="1">
        <name>Mg(2+)</name>
        <dbReference type="ChEBI" id="CHEBI:18420"/>
    </cofactor>
</comment>
<dbReference type="InterPro" id="IPR024932">
    <property type="entry name" value="ApbE"/>
</dbReference>
<accession>A0A1M4T3H7</accession>
<protein>
    <recommendedName>
        <fullName evidence="3">FAD:protein FMN transferase</fullName>
        <ecNumber evidence="2">2.7.1.180</ecNumber>
    </recommendedName>
    <alternativeName>
        <fullName evidence="9">Flavin transferase</fullName>
    </alternativeName>
</protein>
<evidence type="ECO:0000256" key="4">
    <source>
        <dbReference type="ARBA" id="ARBA00022630"/>
    </source>
</evidence>
<dbReference type="PANTHER" id="PTHR30040">
    <property type="entry name" value="THIAMINE BIOSYNTHESIS LIPOPROTEIN APBE"/>
    <property type="match status" value="1"/>
</dbReference>
<keyword evidence="7" id="KW-0274">FAD</keyword>
<keyword evidence="6" id="KW-0479">Metal-binding</keyword>
<sequence>MLSEPLSEMYTKRFGALGTYVDLACSKCDESESILDRLLDLLEQLDEAASCYRADSEVRVLYERSLLGGEESVFEVSDVLWDLLISAQEAVQVTRGLVDIGCGGLFWEDYDIAGEELVQIDGEVDLIPSERAVRIRRGTLIDLGSVGKAYWAQRCASSLAVEFGCDILVGLGGDIYAKCDQGTKFPVAVPMDGRSVYEPGDEIVELSSMAIATSARRTREHRYSALGKATHIFDPRTLQPAISGAQVATVMGRVASVCNSLSLMSVVDLELAKDAIFTLGYMARLVTETKIEYVGGFEDEVLSQ</sequence>
<keyword evidence="13" id="KW-1185">Reference proteome</keyword>
<evidence type="ECO:0000256" key="11">
    <source>
        <dbReference type="SAM" id="Coils"/>
    </source>
</evidence>
<evidence type="ECO:0000256" key="9">
    <source>
        <dbReference type="ARBA" id="ARBA00031306"/>
    </source>
</evidence>
<evidence type="ECO:0000313" key="12">
    <source>
        <dbReference type="EMBL" id="SHE39000.1"/>
    </source>
</evidence>
<name>A0A1M4T3H7_9ACTN</name>
<keyword evidence="11" id="KW-0175">Coiled coil</keyword>
<proteinExistence type="predicted"/>
<evidence type="ECO:0000256" key="5">
    <source>
        <dbReference type="ARBA" id="ARBA00022679"/>
    </source>
</evidence>
<gene>
    <name evidence="12" type="ORF">SAMN02745225_00480</name>
</gene>
<dbReference type="SUPFAM" id="SSF143631">
    <property type="entry name" value="ApbE-like"/>
    <property type="match status" value="1"/>
</dbReference>
<evidence type="ECO:0000256" key="8">
    <source>
        <dbReference type="ARBA" id="ARBA00022842"/>
    </source>
</evidence>
<dbReference type="InterPro" id="IPR003374">
    <property type="entry name" value="ApbE-like_sf"/>
</dbReference>
<organism evidence="12 13">
    <name type="scientific">Ferrithrix thermotolerans DSM 19514</name>
    <dbReference type="NCBI Taxonomy" id="1121881"/>
    <lineage>
        <taxon>Bacteria</taxon>
        <taxon>Bacillati</taxon>
        <taxon>Actinomycetota</taxon>
        <taxon>Acidimicrobiia</taxon>
        <taxon>Acidimicrobiales</taxon>
        <taxon>Acidimicrobiaceae</taxon>
        <taxon>Ferrithrix</taxon>
    </lineage>
</organism>
<evidence type="ECO:0000256" key="7">
    <source>
        <dbReference type="ARBA" id="ARBA00022827"/>
    </source>
</evidence>
<evidence type="ECO:0000256" key="1">
    <source>
        <dbReference type="ARBA" id="ARBA00001946"/>
    </source>
</evidence>
<dbReference type="Proteomes" id="UP000184295">
    <property type="component" value="Unassembled WGS sequence"/>
</dbReference>
<keyword evidence="5" id="KW-0808">Transferase</keyword>
<dbReference type="AlphaFoldDB" id="A0A1M4T3H7"/>